<dbReference type="PROSITE" id="PS51620">
    <property type="entry name" value="SAM_TRM61"/>
    <property type="match status" value="1"/>
</dbReference>
<dbReference type="GO" id="GO:0160107">
    <property type="term" value="F:tRNA (adenine(58)-N1)-methyltransferase activity"/>
    <property type="evidence" value="ECO:0007669"/>
    <property type="project" value="UniProtKB-EC"/>
</dbReference>
<keyword evidence="6" id="KW-0819">tRNA processing</keyword>
<proteinExistence type="predicted"/>
<evidence type="ECO:0000256" key="2">
    <source>
        <dbReference type="ARBA" id="ARBA00012796"/>
    </source>
</evidence>
<evidence type="ECO:0000256" key="1">
    <source>
        <dbReference type="ARBA" id="ARBA00004123"/>
    </source>
</evidence>
<comment type="catalytic activity">
    <reaction evidence="8">
        <text>an adenosine in mRNA + S-adenosyl-L-methionine = an N(1)-methyladenosine in mRNA + S-adenosyl-L-homocysteine + H(+)</text>
        <dbReference type="Rhea" id="RHEA:55392"/>
        <dbReference type="Rhea" id="RHEA-COMP:12414"/>
        <dbReference type="Rhea" id="RHEA-COMP:12415"/>
        <dbReference type="ChEBI" id="CHEBI:15378"/>
        <dbReference type="ChEBI" id="CHEBI:57856"/>
        <dbReference type="ChEBI" id="CHEBI:59789"/>
        <dbReference type="ChEBI" id="CHEBI:74411"/>
        <dbReference type="ChEBI" id="CHEBI:74491"/>
    </reaction>
</comment>
<evidence type="ECO:0000256" key="6">
    <source>
        <dbReference type="ARBA" id="ARBA00022694"/>
    </source>
</evidence>
<feature type="domain" description="tRNA (adenine(58)-N(1))-methyltransferase catalytic subunit TRM61 C-terminal" evidence="9">
    <location>
        <begin position="1"/>
        <end position="66"/>
    </location>
</feature>
<accession>A0A0A9XXS1</accession>
<dbReference type="Gene3D" id="3.40.50.150">
    <property type="entry name" value="Vaccinia Virus protein VP39"/>
    <property type="match status" value="1"/>
</dbReference>
<keyword evidence="4 10" id="KW-0808">Transferase</keyword>
<evidence type="ECO:0000256" key="7">
    <source>
        <dbReference type="ARBA" id="ARBA00023242"/>
    </source>
</evidence>
<keyword evidence="7" id="KW-0539">Nucleus</keyword>
<gene>
    <name evidence="10" type="primary">Trmt61a_0</name>
    <name evidence="10" type="ORF">CM83_99579</name>
</gene>
<dbReference type="InterPro" id="IPR014816">
    <property type="entry name" value="tRNA_MeTrfase_Gcd14"/>
</dbReference>
<dbReference type="PANTHER" id="PTHR12133:SF2">
    <property type="entry name" value="TRNA (ADENINE(58)-N(1))-METHYLTRANSFERASE CATALYTIC SUBUNIT TRMT61A"/>
    <property type="match status" value="1"/>
</dbReference>
<dbReference type="GO" id="GO:0031515">
    <property type="term" value="C:tRNA (m1A) methyltransferase complex"/>
    <property type="evidence" value="ECO:0007669"/>
    <property type="project" value="InterPro"/>
</dbReference>
<evidence type="ECO:0000256" key="4">
    <source>
        <dbReference type="ARBA" id="ARBA00022679"/>
    </source>
</evidence>
<dbReference type="InterPro" id="IPR029063">
    <property type="entry name" value="SAM-dependent_MTases_sf"/>
</dbReference>
<dbReference type="EC" id="2.1.1.220" evidence="2"/>
<sequence length="106" mass="12118">MLCTFSPCIEQTQRTVEALKAAPHAFVDIRTVEALTRFYDPVYKRHRTRDKDCGANTIEANNTNKNSHIRFRPSLTSKGHSAYLTFARRSLTHSEDTNEDAMDVKT</sequence>
<dbReference type="SUPFAM" id="SSF53335">
    <property type="entry name" value="S-adenosyl-L-methionine-dependent methyltransferases"/>
    <property type="match status" value="1"/>
</dbReference>
<dbReference type="AlphaFoldDB" id="A0A0A9XXS1"/>
<reference evidence="10" key="1">
    <citation type="journal article" date="2014" name="PLoS ONE">
        <title>Transcriptome-Based Identification of ABC Transporters in the Western Tarnished Plant Bug Lygus hesperus.</title>
        <authorList>
            <person name="Hull J.J."/>
            <person name="Chaney K."/>
            <person name="Geib S.M."/>
            <person name="Fabrick J.A."/>
            <person name="Brent C.S."/>
            <person name="Walsh D."/>
            <person name="Lavine L.C."/>
        </authorList>
    </citation>
    <scope>NUCLEOTIDE SEQUENCE</scope>
</reference>
<dbReference type="GO" id="GO:0030488">
    <property type="term" value="P:tRNA methylation"/>
    <property type="evidence" value="ECO:0007669"/>
    <property type="project" value="InterPro"/>
</dbReference>
<dbReference type="PANTHER" id="PTHR12133">
    <property type="entry name" value="TRNA (ADENINE(58)-N(1))-METHYLTRANSFERASE"/>
    <property type="match status" value="1"/>
</dbReference>
<keyword evidence="3 10" id="KW-0489">Methyltransferase</keyword>
<evidence type="ECO:0000259" key="9">
    <source>
        <dbReference type="Pfam" id="PF08704"/>
    </source>
</evidence>
<dbReference type="Pfam" id="PF08704">
    <property type="entry name" value="GCD14"/>
    <property type="match status" value="1"/>
</dbReference>
<reference evidence="10" key="2">
    <citation type="submission" date="2014-07" db="EMBL/GenBank/DDBJ databases">
        <authorList>
            <person name="Hull J."/>
        </authorList>
    </citation>
    <scope>NUCLEOTIDE SEQUENCE</scope>
</reference>
<evidence type="ECO:0000256" key="5">
    <source>
        <dbReference type="ARBA" id="ARBA00022691"/>
    </source>
</evidence>
<keyword evidence="5" id="KW-0949">S-adenosyl-L-methionine</keyword>
<comment type="subcellular location">
    <subcellularLocation>
        <location evidence="1">Nucleus</location>
    </subcellularLocation>
</comment>
<evidence type="ECO:0000256" key="3">
    <source>
        <dbReference type="ARBA" id="ARBA00022603"/>
    </source>
</evidence>
<dbReference type="InterPro" id="IPR049470">
    <property type="entry name" value="TRM61_C"/>
</dbReference>
<organism evidence="10">
    <name type="scientific">Lygus hesperus</name>
    <name type="common">Western plant bug</name>
    <dbReference type="NCBI Taxonomy" id="30085"/>
    <lineage>
        <taxon>Eukaryota</taxon>
        <taxon>Metazoa</taxon>
        <taxon>Ecdysozoa</taxon>
        <taxon>Arthropoda</taxon>
        <taxon>Hexapoda</taxon>
        <taxon>Insecta</taxon>
        <taxon>Pterygota</taxon>
        <taxon>Neoptera</taxon>
        <taxon>Paraneoptera</taxon>
        <taxon>Hemiptera</taxon>
        <taxon>Heteroptera</taxon>
        <taxon>Panheteroptera</taxon>
        <taxon>Cimicomorpha</taxon>
        <taxon>Miridae</taxon>
        <taxon>Mirini</taxon>
        <taxon>Lygus</taxon>
    </lineage>
</organism>
<dbReference type="EMBL" id="GBHO01021529">
    <property type="protein sequence ID" value="JAG22075.1"/>
    <property type="molecule type" value="Transcribed_RNA"/>
</dbReference>
<dbReference type="GO" id="GO:0005634">
    <property type="term" value="C:nucleus"/>
    <property type="evidence" value="ECO:0007669"/>
    <property type="project" value="UniProtKB-SubCell"/>
</dbReference>
<evidence type="ECO:0000313" key="10">
    <source>
        <dbReference type="EMBL" id="JAG22075.1"/>
    </source>
</evidence>
<protein>
    <recommendedName>
        <fullName evidence="2">tRNA (adenine(58)-N(1))-methyltransferase</fullName>
        <ecNumber evidence="2">2.1.1.220</ecNumber>
    </recommendedName>
</protein>
<evidence type="ECO:0000256" key="8">
    <source>
        <dbReference type="ARBA" id="ARBA00048481"/>
    </source>
</evidence>
<name>A0A0A9XXS1_LYGHE</name>